<evidence type="ECO:0000256" key="11">
    <source>
        <dbReference type="RuleBase" id="RU004395"/>
    </source>
</evidence>
<dbReference type="InterPro" id="IPR018294">
    <property type="entry name" value="ISPD_synthase_CS"/>
</dbReference>
<keyword evidence="7 10" id="KW-0414">Isoprene biosynthesis</keyword>
<feature type="region of interest" description="2-C-methyl-D-erythritol 2,4-cyclodiphosphate synthase" evidence="10">
    <location>
        <begin position="197"/>
        <end position="362"/>
    </location>
</feature>
<feature type="binding site" evidence="10">
    <location>
        <position position="332"/>
    </location>
    <ligand>
        <name>4-CDP-2-C-methyl-D-erythritol 2-phosphate</name>
        <dbReference type="ChEBI" id="CHEBI:57919"/>
    </ligand>
</feature>
<feature type="site" description="Positions MEP for the nucleophilic attack" evidence="10">
    <location>
        <position position="125"/>
    </location>
</feature>
<dbReference type="EMBL" id="PDHH01000007">
    <property type="protein sequence ID" value="PSM51525.1"/>
    <property type="molecule type" value="Genomic_DNA"/>
</dbReference>
<dbReference type="GO" id="GO:0008685">
    <property type="term" value="F:2-C-methyl-D-erythritol 2,4-cyclodiphosphate synthase activity"/>
    <property type="evidence" value="ECO:0007669"/>
    <property type="project" value="UniProtKB-UniRule"/>
</dbReference>
<keyword evidence="14" id="KW-1185">Reference proteome</keyword>
<dbReference type="PANTHER" id="PTHR43181">
    <property type="entry name" value="2-C-METHYL-D-ERYTHRITOL 2,4-CYCLODIPHOSPHATE SYNTHASE, CHLOROPLASTIC"/>
    <property type="match status" value="1"/>
</dbReference>
<evidence type="ECO:0000256" key="6">
    <source>
        <dbReference type="ARBA" id="ARBA00022723"/>
    </source>
</evidence>
<evidence type="ECO:0000256" key="2">
    <source>
        <dbReference type="ARBA" id="ARBA00001968"/>
    </source>
</evidence>
<dbReference type="GO" id="GO:0019288">
    <property type="term" value="P:isopentenyl diphosphate biosynthetic process, methylerythritol 4-phosphate pathway"/>
    <property type="evidence" value="ECO:0007669"/>
    <property type="project" value="UniProtKB-UniRule"/>
</dbReference>
<feature type="binding site" evidence="10">
    <location>
        <begin position="203"/>
        <end position="205"/>
    </location>
    <ligand>
        <name>4-CDP-2-C-methyl-D-erythritol 2-phosphate</name>
        <dbReference type="ChEBI" id="CHEBI:57919"/>
    </ligand>
</feature>
<comment type="caution">
    <text evidence="10">Lacks conserved residue(s) required for the propagation of feature annotation.</text>
</comment>
<evidence type="ECO:0000256" key="7">
    <source>
        <dbReference type="ARBA" id="ARBA00023229"/>
    </source>
</evidence>
<evidence type="ECO:0000256" key="1">
    <source>
        <dbReference type="ARBA" id="ARBA00000200"/>
    </source>
</evidence>
<comment type="similarity">
    <text evidence="11">Belongs to the IspF family.</text>
</comment>
<feature type="binding site" evidence="10">
    <location>
        <begin position="325"/>
        <end position="328"/>
    </location>
    <ligand>
        <name>4-CDP-2-C-methyl-D-erythritol 2-phosphate</name>
        <dbReference type="ChEBI" id="CHEBI:57919"/>
    </ligand>
</feature>
<dbReference type="Pfam" id="PF02542">
    <property type="entry name" value="YgbB"/>
    <property type="match status" value="1"/>
</dbReference>
<accession>A0A2P8QZ58</accession>
<dbReference type="Pfam" id="PF01128">
    <property type="entry name" value="IspD"/>
    <property type="match status" value="1"/>
</dbReference>
<dbReference type="SUPFAM" id="SSF69765">
    <property type="entry name" value="IpsF-like"/>
    <property type="match status" value="1"/>
</dbReference>
<dbReference type="Gene3D" id="3.30.1330.50">
    <property type="entry name" value="2-C-methyl-D-erythritol 2,4-cyclodiphosphate synthase"/>
    <property type="match status" value="1"/>
</dbReference>
<dbReference type="HAMAP" id="MF_01520">
    <property type="entry name" value="IspDF"/>
    <property type="match status" value="1"/>
</dbReference>
<name>A0A2P8QZ58_9BACT</name>
<dbReference type="NCBIfam" id="NF006899">
    <property type="entry name" value="PRK09382.1"/>
    <property type="match status" value="1"/>
</dbReference>
<comment type="similarity">
    <text evidence="10">In the N-terminal section; belongs to the IspD/TarI cytidylyltransferase family. IspD subfamily.</text>
</comment>
<dbReference type="InterPro" id="IPR020555">
    <property type="entry name" value="MECDP_synthase_CS"/>
</dbReference>
<feature type="site" description="Transition state stabilizer" evidence="10">
    <location>
        <position position="7"/>
    </location>
</feature>
<comment type="caution">
    <text evidence="13">The sequence shown here is derived from an EMBL/GenBank/DDBJ whole genome shotgun (WGS) entry which is preliminary data.</text>
</comment>
<feature type="binding site" evidence="10">
    <location>
        <begin position="256"/>
        <end position="260"/>
    </location>
    <ligand>
        <name>4-CDP-2-C-methyl-D-erythritol 2-phosphate</name>
        <dbReference type="ChEBI" id="CHEBI:57919"/>
    </ligand>
</feature>
<protein>
    <recommendedName>
        <fullName evidence="10">Bifunctional enzyme IspD/IspF</fullName>
    </recommendedName>
    <domain>
        <recommendedName>
            <fullName evidence="10">2-C-methyl-D-erythritol 4-phosphate cytidylyltransferase</fullName>
            <ecNumber evidence="10">2.7.7.60</ecNumber>
        </recommendedName>
        <alternativeName>
            <fullName evidence="10">4-diphosphocytidyl-2C-methyl-D-erythritol synthase</fullName>
        </alternativeName>
        <alternativeName>
            <fullName evidence="10">MEP cytidylyltransferase</fullName>
            <shortName evidence="10">MCT</shortName>
        </alternativeName>
    </domain>
    <domain>
        <recommendedName>
            <fullName evidence="10">2-C-methyl-D-erythritol 2,4-cyclodiphosphate synthase</fullName>
            <shortName evidence="10">MECDP-synthase</shortName>
            <shortName evidence="10">MECPP-synthase</shortName>
            <shortName evidence="10">MECPS</shortName>
            <ecNumber evidence="10">4.6.1.12</ecNumber>
        </recommendedName>
    </domain>
</protein>
<feature type="region of interest" description="2-C-methyl-D-erythritol 4-phosphate cytidylyltransferase" evidence="10">
    <location>
        <begin position="1"/>
        <end position="196"/>
    </location>
</feature>
<evidence type="ECO:0000256" key="3">
    <source>
        <dbReference type="ARBA" id="ARBA00004709"/>
    </source>
</evidence>
<keyword evidence="8 10" id="KW-0456">Lyase</keyword>
<feature type="site" description="Transition state stabilizer" evidence="10">
    <location>
        <position position="229"/>
    </location>
</feature>
<dbReference type="InterPro" id="IPR029044">
    <property type="entry name" value="Nucleotide-diphossugar_trans"/>
</dbReference>
<dbReference type="HAMAP" id="MF_00107">
    <property type="entry name" value="IspF"/>
    <property type="match status" value="1"/>
</dbReference>
<organism evidence="13 14">
    <name type="scientific">Campylobacter blaseri</name>
    <dbReference type="NCBI Taxonomy" id="2042961"/>
    <lineage>
        <taxon>Bacteria</taxon>
        <taxon>Pseudomonadati</taxon>
        <taxon>Campylobacterota</taxon>
        <taxon>Epsilonproteobacteria</taxon>
        <taxon>Campylobacterales</taxon>
        <taxon>Campylobacteraceae</taxon>
        <taxon>Campylobacter</taxon>
    </lineage>
</organism>
<feature type="binding site" evidence="10">
    <location>
        <position position="237"/>
    </location>
    <ligand>
        <name>a divalent metal cation</name>
        <dbReference type="ChEBI" id="CHEBI:60240"/>
    </ligand>
</feature>
<feature type="binding site" evidence="10">
    <location>
        <begin position="229"/>
        <end position="230"/>
    </location>
    <ligand>
        <name>4-CDP-2-C-methyl-D-erythritol 2-phosphate</name>
        <dbReference type="ChEBI" id="CHEBI:57919"/>
    </ligand>
</feature>
<keyword evidence="6 10" id="KW-0479">Metal-binding</keyword>
<comment type="pathway">
    <text evidence="10">Isoprenoid biosynthesis; isopentenyl diphosphate biosynthesis via DXP pathway; isopentenyl diphosphate from 1-deoxy-D-xylulose 5-phosphate: step 2/6.</text>
</comment>
<comment type="catalytic activity">
    <reaction evidence="1 10 11">
        <text>4-CDP-2-C-methyl-D-erythritol 2-phosphate = 2-C-methyl-D-erythritol 2,4-cyclic diphosphate + CMP</text>
        <dbReference type="Rhea" id="RHEA:23864"/>
        <dbReference type="ChEBI" id="CHEBI:57919"/>
        <dbReference type="ChEBI" id="CHEBI:58483"/>
        <dbReference type="ChEBI" id="CHEBI:60377"/>
        <dbReference type="EC" id="4.6.1.12"/>
    </reaction>
</comment>
<gene>
    <name evidence="10" type="primary">ispDF</name>
    <name evidence="13" type="ORF">CQ405_07950</name>
</gene>
<dbReference type="GO" id="GO:0050518">
    <property type="term" value="F:2-C-methyl-D-erythritol 4-phosphate cytidylyltransferase activity"/>
    <property type="evidence" value="ECO:0007669"/>
    <property type="project" value="UniProtKB-UniRule"/>
</dbReference>
<dbReference type="UniPathway" id="UPA00056">
    <property type="reaction ID" value="UER00093"/>
</dbReference>
<comment type="catalytic activity">
    <reaction evidence="10">
        <text>2-C-methyl-D-erythritol 4-phosphate + CTP + H(+) = 4-CDP-2-C-methyl-D-erythritol + diphosphate</text>
        <dbReference type="Rhea" id="RHEA:13429"/>
        <dbReference type="ChEBI" id="CHEBI:15378"/>
        <dbReference type="ChEBI" id="CHEBI:33019"/>
        <dbReference type="ChEBI" id="CHEBI:37563"/>
        <dbReference type="ChEBI" id="CHEBI:57823"/>
        <dbReference type="ChEBI" id="CHEBI:58262"/>
        <dbReference type="EC" id="2.7.7.60"/>
    </reaction>
</comment>
<feature type="binding site" evidence="10">
    <location>
        <position position="335"/>
    </location>
    <ligand>
        <name>4-CDP-2-C-methyl-D-erythritol 2-phosphate</name>
        <dbReference type="ChEBI" id="CHEBI:57919"/>
    </ligand>
</feature>
<dbReference type="PROSITE" id="PS01295">
    <property type="entry name" value="ISPD"/>
    <property type="match status" value="1"/>
</dbReference>
<comment type="cofactor">
    <cofactor evidence="2 10">
        <name>a divalent metal cation</name>
        <dbReference type="ChEBI" id="CHEBI:60240"/>
    </cofactor>
</comment>
<evidence type="ECO:0000313" key="14">
    <source>
        <dbReference type="Proteomes" id="UP000240535"/>
    </source>
</evidence>
<evidence type="ECO:0000256" key="10">
    <source>
        <dbReference type="HAMAP-Rule" id="MF_01520"/>
    </source>
</evidence>
<comment type="pathway">
    <text evidence="3 10">Isoprenoid biosynthesis; isopentenyl diphosphate biosynthesis via DXP pathway; isopentenyl diphosphate from 1-deoxy-D-xylulose 5-phosphate: step 4/6.</text>
</comment>
<comment type="similarity">
    <text evidence="10">In the C-terminal section; belongs to the IspF family.</text>
</comment>
<evidence type="ECO:0000256" key="9">
    <source>
        <dbReference type="ARBA" id="ARBA00023268"/>
    </source>
</evidence>
<dbReference type="Gene3D" id="3.90.550.10">
    <property type="entry name" value="Spore Coat Polysaccharide Biosynthesis Protein SpsA, Chain A"/>
    <property type="match status" value="1"/>
</dbReference>
<proteinExistence type="inferred from homology"/>
<dbReference type="InterPro" id="IPR026596">
    <property type="entry name" value="IspD/F"/>
</dbReference>
<dbReference type="EC" id="4.6.1.12" evidence="10"/>
<evidence type="ECO:0000259" key="12">
    <source>
        <dbReference type="Pfam" id="PF02542"/>
    </source>
</evidence>
<dbReference type="GO" id="GO:0016114">
    <property type="term" value="P:terpenoid biosynthetic process"/>
    <property type="evidence" value="ECO:0007669"/>
    <property type="project" value="InterPro"/>
</dbReference>
<feature type="site" description="Transition state stabilizer" evidence="10">
    <location>
        <position position="326"/>
    </location>
</feature>
<dbReference type="PANTHER" id="PTHR43181:SF1">
    <property type="entry name" value="2-C-METHYL-D-ERYTHRITOL 2,4-CYCLODIPHOSPHATE SYNTHASE, CHLOROPLASTIC"/>
    <property type="match status" value="1"/>
</dbReference>
<dbReference type="InterPro" id="IPR003526">
    <property type="entry name" value="MECDP_synthase"/>
</dbReference>
<dbReference type="Proteomes" id="UP000240535">
    <property type="component" value="Unassembled WGS sequence"/>
</dbReference>
<dbReference type="NCBIfam" id="TIGR00151">
    <property type="entry name" value="ispF"/>
    <property type="match status" value="1"/>
</dbReference>
<keyword evidence="5 10" id="KW-0548">Nucleotidyltransferase</keyword>
<dbReference type="EC" id="2.7.7.60" evidence="10"/>
<feature type="binding site" evidence="10">
    <location>
        <position position="205"/>
    </location>
    <ligand>
        <name>a divalent metal cation</name>
        <dbReference type="ChEBI" id="CHEBI:60240"/>
    </ligand>
</feature>
<feature type="binding site" evidence="10">
    <location>
        <begin position="251"/>
        <end position="253"/>
    </location>
    <ligand>
        <name>4-CDP-2-C-methyl-D-erythritol 2-phosphate</name>
        <dbReference type="ChEBI" id="CHEBI:57919"/>
    </ligand>
</feature>
<dbReference type="InterPro" id="IPR036571">
    <property type="entry name" value="MECDP_synthase_sf"/>
</dbReference>
<comment type="function">
    <text evidence="10">Bifunctional enzyme that catalyzes the formation of 4-diphosphocytidyl-2-C-methyl-D-erythritol from CTP and 2-C-methyl-D-erythritol 4-phosphate (MEP) (IspD), and catalyzes the conversion of 4-diphosphocytidyl-2-C-methyl-D-erythritol 2-phosphate (CDP-ME2P) to 2-C-methyl-D-erythritol 2,4-cyclodiphosphate (ME-CPP) with a corresponding release of cytidine 5-monophosphate (CMP) (IspF).</text>
</comment>
<dbReference type="PROSITE" id="PS01350">
    <property type="entry name" value="ISPF"/>
    <property type="match status" value="1"/>
</dbReference>
<evidence type="ECO:0000256" key="4">
    <source>
        <dbReference type="ARBA" id="ARBA00022679"/>
    </source>
</evidence>
<dbReference type="CDD" id="cd00554">
    <property type="entry name" value="MECDP_synthase"/>
    <property type="match status" value="1"/>
</dbReference>
<evidence type="ECO:0000313" key="13">
    <source>
        <dbReference type="EMBL" id="PSM51525.1"/>
    </source>
</evidence>
<evidence type="ECO:0000256" key="8">
    <source>
        <dbReference type="ARBA" id="ARBA00023239"/>
    </source>
</evidence>
<dbReference type="AlphaFoldDB" id="A0A2P8QZ58"/>
<evidence type="ECO:0000256" key="5">
    <source>
        <dbReference type="ARBA" id="ARBA00022695"/>
    </source>
</evidence>
<dbReference type="InterPro" id="IPR034683">
    <property type="entry name" value="IspD/TarI"/>
</dbReference>
<dbReference type="GO" id="GO:0046872">
    <property type="term" value="F:metal ion binding"/>
    <property type="evidence" value="ECO:0007669"/>
    <property type="project" value="UniProtKB-KW"/>
</dbReference>
<feature type="binding site" evidence="10">
    <location>
        <position position="203"/>
    </location>
    <ligand>
        <name>a divalent metal cation</name>
        <dbReference type="ChEBI" id="CHEBI:60240"/>
    </ligand>
</feature>
<sequence length="362" mass="40612">MGLPVKKQWIRIDHNPLWLFVAKDFKNKFNFKKIIIVANKNECEYMESYDDSFYYVYGGDERQLSLKNALELVNSEYVLVSDVARAQISSNLLNSIISKGKDFDCVSPFLKVNDTAYLRDKIINRDDIKLIQTPQLSKTELLKEALAQNKTFTDDSMAIASVGGKLGFIDGEKTAFKLTHRSDLALLNLPSPSNDNFVGNGFDVHKLKSGNGLWICGVKIPCEYEFIAHSDGDVALHALIDAILGACGMGDIGELYPDNDDSYKGISSSKLLKDVMQKVQNFGYEIINADITIMAQKPKLSPYKKDMKKKVQEILGINMVNIKATTTEKLGFVGRSEGIATIATVSLKYFDWKNYENTHSRK</sequence>
<feature type="domain" description="2-C-methyl-D-erythritol 2,4-cyclodiphosphate synthase" evidence="12">
    <location>
        <begin position="198"/>
        <end position="347"/>
    </location>
</feature>
<keyword evidence="4 10" id="KW-0808">Transferase</keyword>
<feature type="site" description="Positions MEP for the nucleophilic attack" evidence="10">
    <location>
        <position position="177"/>
    </location>
</feature>
<dbReference type="SUPFAM" id="SSF53448">
    <property type="entry name" value="Nucleotide-diphospho-sugar transferases"/>
    <property type="match status" value="1"/>
</dbReference>
<reference evidence="14" key="1">
    <citation type="submission" date="2017-10" db="EMBL/GenBank/DDBJ databases">
        <title>Campylobacter species from seals.</title>
        <authorList>
            <person name="Gilbert M.J."/>
            <person name="Zomer A.L."/>
            <person name="Timmerman A.J."/>
            <person name="Duim B."/>
            <person name="Wagenaar J.A."/>
        </authorList>
    </citation>
    <scope>NUCLEOTIDE SEQUENCE [LARGE SCALE GENOMIC DNA]</scope>
    <source>
        <strain evidence="14">17S00004-5</strain>
    </source>
</reference>
<dbReference type="OrthoDB" id="9804336at2"/>
<keyword evidence="9 10" id="KW-0511">Multifunctional enzyme</keyword>